<keyword evidence="3" id="KW-0813">Transport</keyword>
<comment type="subcellular location">
    <subcellularLocation>
        <location evidence="1">Cell outer membrane</location>
    </subcellularLocation>
</comment>
<name>A0ABT1B0B9_9FLAO</name>
<comment type="caution">
    <text evidence="8">The sequence shown here is derived from an EMBL/GenBank/DDBJ whole genome shotgun (WGS) entry which is preliminary data.</text>
</comment>
<dbReference type="PANTHER" id="PTHR30026:SF20">
    <property type="entry name" value="OUTER MEMBRANE PROTEIN TOLC"/>
    <property type="match status" value="1"/>
</dbReference>
<evidence type="ECO:0000256" key="3">
    <source>
        <dbReference type="ARBA" id="ARBA00022448"/>
    </source>
</evidence>
<dbReference type="Pfam" id="PF02321">
    <property type="entry name" value="OEP"/>
    <property type="match status" value="2"/>
</dbReference>
<dbReference type="Gene3D" id="1.20.1600.10">
    <property type="entry name" value="Outer membrane efflux proteins (OEP)"/>
    <property type="match status" value="1"/>
</dbReference>
<evidence type="ECO:0000256" key="5">
    <source>
        <dbReference type="ARBA" id="ARBA00022692"/>
    </source>
</evidence>
<comment type="similarity">
    <text evidence="2">Belongs to the outer membrane factor (OMF) (TC 1.B.17) family.</text>
</comment>
<dbReference type="SUPFAM" id="SSF56954">
    <property type="entry name" value="Outer membrane efflux proteins (OEP)"/>
    <property type="match status" value="1"/>
</dbReference>
<keyword evidence="7" id="KW-0998">Cell outer membrane</keyword>
<dbReference type="InterPro" id="IPR051906">
    <property type="entry name" value="TolC-like"/>
</dbReference>
<keyword evidence="5" id="KW-0812">Transmembrane</keyword>
<protein>
    <submittedName>
        <fullName evidence="8">TolC family protein</fullName>
    </submittedName>
</protein>
<proteinExistence type="inferred from homology"/>
<evidence type="ECO:0000313" key="9">
    <source>
        <dbReference type="Proteomes" id="UP001206312"/>
    </source>
</evidence>
<dbReference type="InterPro" id="IPR003423">
    <property type="entry name" value="OMP_efflux"/>
</dbReference>
<keyword evidence="6" id="KW-0472">Membrane</keyword>
<sequence length="440" mass="50092">MRHYPALFICWFTGLLLSYGQEPILSREEAVAQALENNLGIQVSENLRDIDENNASLLNSGYLPTLSANGGGSIDRQNTEGQLANGDIREAIGAETRRYNASLNLNYVLFDGLGRYYDYKRFQERSKQSELEVRQTIEITLLQLFSVYYEVARLEENTANLREALNISKNRLERARYQFDFGQNTGLDVLNAEVDVNTDSVNLLNAEQLLRNTKRDLNLVLNRDLSLGFEADTTVQFLPALQIEEMLDDARENNVRMLLAEKDIRISEYNMKAARSGYLPTVGLTGSYGWNESTNNSPLAFVLQNTSTGLNGSINLTWNLFDGGRTLNTTRNARITYENQQLLKEQTGLEVERDIQNAWGNYQNARYVLMVQEKNLQTNLDNFNRSKERYELGQITSIEFRQAQLNLLNAELTRSQAKYNAKLAELQLLQVSGQLLNVAY</sequence>
<keyword evidence="4" id="KW-1134">Transmembrane beta strand</keyword>
<dbReference type="PANTHER" id="PTHR30026">
    <property type="entry name" value="OUTER MEMBRANE PROTEIN TOLC"/>
    <property type="match status" value="1"/>
</dbReference>
<evidence type="ECO:0000256" key="1">
    <source>
        <dbReference type="ARBA" id="ARBA00004442"/>
    </source>
</evidence>
<evidence type="ECO:0000256" key="7">
    <source>
        <dbReference type="ARBA" id="ARBA00023237"/>
    </source>
</evidence>
<dbReference type="Proteomes" id="UP001206312">
    <property type="component" value="Unassembled WGS sequence"/>
</dbReference>
<organism evidence="8 9">
    <name type="scientific">Robiginitalea marina</name>
    <dbReference type="NCBI Taxonomy" id="2954105"/>
    <lineage>
        <taxon>Bacteria</taxon>
        <taxon>Pseudomonadati</taxon>
        <taxon>Bacteroidota</taxon>
        <taxon>Flavobacteriia</taxon>
        <taxon>Flavobacteriales</taxon>
        <taxon>Flavobacteriaceae</taxon>
        <taxon>Robiginitalea</taxon>
    </lineage>
</organism>
<dbReference type="RefSeq" id="WP_252742111.1">
    <property type="nucleotide sequence ID" value="NZ_JAMXIB010000012.1"/>
</dbReference>
<evidence type="ECO:0000256" key="2">
    <source>
        <dbReference type="ARBA" id="ARBA00007613"/>
    </source>
</evidence>
<reference evidence="8 9" key="1">
    <citation type="submission" date="2022-06" db="EMBL/GenBank/DDBJ databases">
        <authorList>
            <person name="Xuan X."/>
        </authorList>
    </citation>
    <scope>NUCLEOTIDE SEQUENCE [LARGE SCALE GENOMIC DNA]</scope>
    <source>
        <strain evidence="8 9">2V75</strain>
    </source>
</reference>
<evidence type="ECO:0000313" key="8">
    <source>
        <dbReference type="EMBL" id="MCO5725740.1"/>
    </source>
</evidence>
<accession>A0ABT1B0B9</accession>
<evidence type="ECO:0000256" key="4">
    <source>
        <dbReference type="ARBA" id="ARBA00022452"/>
    </source>
</evidence>
<evidence type="ECO:0000256" key="6">
    <source>
        <dbReference type="ARBA" id="ARBA00023136"/>
    </source>
</evidence>
<gene>
    <name evidence="8" type="ORF">NG653_12805</name>
</gene>
<dbReference type="EMBL" id="JAMXIB010000012">
    <property type="protein sequence ID" value="MCO5725740.1"/>
    <property type="molecule type" value="Genomic_DNA"/>
</dbReference>
<keyword evidence="9" id="KW-1185">Reference proteome</keyword>